<sequence>MAKEVVVTREGYQKLEQDLEELRTVKRKEVADKIKVARGYGDLSENAEYDAAKEEQAIVEARIADLEATLKVARIIDDSELSNDTVSIGMRVKILAEGDDPEDAEEYDITGSTEADMDLNRISDESPVGAALIGHKAGDEVDVTLPNGNVIVYKVLAVSRSK</sequence>
<evidence type="ECO:0000256" key="2">
    <source>
        <dbReference type="ARBA" id="ARBA00013729"/>
    </source>
</evidence>
<dbReference type="InterPro" id="IPR006359">
    <property type="entry name" value="Tscrpt_elong_fac_GreA"/>
</dbReference>
<dbReference type="InterPro" id="IPR001437">
    <property type="entry name" value="Tscrpt_elong_fac_GreA/B_C"/>
</dbReference>
<keyword evidence="3 9" id="KW-0805">Transcription regulation</keyword>
<keyword evidence="5 9" id="KW-0238">DNA-binding</keyword>
<dbReference type="NCBIfam" id="NF001263">
    <property type="entry name" value="PRK00226.1-4"/>
    <property type="match status" value="1"/>
</dbReference>
<dbReference type="SUPFAM" id="SSF54534">
    <property type="entry name" value="FKBP-like"/>
    <property type="match status" value="1"/>
</dbReference>
<dbReference type="Gene3D" id="3.10.50.30">
    <property type="entry name" value="Transcription elongation factor, GreA/GreB, C-terminal domain"/>
    <property type="match status" value="1"/>
</dbReference>
<dbReference type="InterPro" id="IPR022691">
    <property type="entry name" value="Tscrpt_elong_fac_GreA/B_N"/>
</dbReference>
<dbReference type="InterPro" id="IPR023459">
    <property type="entry name" value="Tscrpt_elong_fac_GreA/B_fam"/>
</dbReference>
<comment type="function">
    <text evidence="7 9 10">Necessary for efficient RNA polymerase transcription elongation past template-encoded arresting sites. The arresting sites in DNA have the property of trapping a certain fraction of elongating RNA polymerases that pass through, resulting in locked ternary complexes. Cleavage of the nascent transcript by cleavage factors such as GreA or GreB allows the resumption of elongation from the new 3'terminus. GreA releases sequences of 2 to 3 nucleotides.</text>
</comment>
<evidence type="ECO:0000256" key="7">
    <source>
        <dbReference type="ARBA" id="ARBA00024916"/>
    </source>
</evidence>
<dbReference type="AlphaFoldDB" id="A0A9D2FK20"/>
<organism evidence="13 14">
    <name type="scientific">Candidatus Gemmiger avistercoris</name>
    <dbReference type="NCBI Taxonomy" id="2838606"/>
    <lineage>
        <taxon>Bacteria</taxon>
        <taxon>Bacillati</taxon>
        <taxon>Bacillota</taxon>
        <taxon>Clostridia</taxon>
        <taxon>Eubacteriales</taxon>
        <taxon>Gemmiger</taxon>
    </lineage>
</organism>
<proteinExistence type="inferred from homology"/>
<evidence type="ECO:0000256" key="10">
    <source>
        <dbReference type="RuleBase" id="RU000556"/>
    </source>
</evidence>
<evidence type="ECO:0000259" key="12">
    <source>
        <dbReference type="Pfam" id="PF03449"/>
    </source>
</evidence>
<dbReference type="PANTHER" id="PTHR30437:SF4">
    <property type="entry name" value="TRANSCRIPTION ELONGATION FACTOR GREA"/>
    <property type="match status" value="1"/>
</dbReference>
<evidence type="ECO:0000256" key="4">
    <source>
        <dbReference type="ARBA" id="ARBA00023054"/>
    </source>
</evidence>
<dbReference type="PIRSF" id="PIRSF006092">
    <property type="entry name" value="GreA_GreB"/>
    <property type="match status" value="1"/>
</dbReference>
<dbReference type="NCBIfam" id="TIGR01462">
    <property type="entry name" value="greA"/>
    <property type="match status" value="1"/>
</dbReference>
<accession>A0A9D2FK20</accession>
<name>A0A9D2FK20_9FIRM</name>
<dbReference type="FunFam" id="1.10.287.180:FF:000001">
    <property type="entry name" value="Transcription elongation factor GreA"/>
    <property type="match status" value="1"/>
</dbReference>
<dbReference type="HAMAP" id="MF_00105">
    <property type="entry name" value="GreA_GreB"/>
    <property type="match status" value="1"/>
</dbReference>
<keyword evidence="13" id="KW-0251">Elongation factor</keyword>
<evidence type="ECO:0000313" key="13">
    <source>
        <dbReference type="EMBL" id="HIZ62674.1"/>
    </source>
</evidence>
<dbReference type="PANTHER" id="PTHR30437">
    <property type="entry name" value="TRANSCRIPTION ELONGATION FACTOR GREA"/>
    <property type="match status" value="1"/>
</dbReference>
<evidence type="ECO:0000313" key="14">
    <source>
        <dbReference type="Proteomes" id="UP000824105"/>
    </source>
</evidence>
<dbReference type="InterPro" id="IPR028624">
    <property type="entry name" value="Tscrpt_elong_fac_GreA/B"/>
</dbReference>
<dbReference type="GO" id="GO:0003677">
    <property type="term" value="F:DNA binding"/>
    <property type="evidence" value="ECO:0007669"/>
    <property type="project" value="UniProtKB-UniRule"/>
</dbReference>
<evidence type="ECO:0000259" key="11">
    <source>
        <dbReference type="Pfam" id="PF01272"/>
    </source>
</evidence>
<feature type="domain" description="Transcription elongation factor GreA/GreB N-terminal" evidence="12">
    <location>
        <begin position="6"/>
        <end position="75"/>
    </location>
</feature>
<dbReference type="Proteomes" id="UP000824105">
    <property type="component" value="Unassembled WGS sequence"/>
</dbReference>
<evidence type="ECO:0000256" key="5">
    <source>
        <dbReference type="ARBA" id="ARBA00023125"/>
    </source>
</evidence>
<feature type="coiled-coil region" evidence="9">
    <location>
        <begin position="12"/>
        <end position="69"/>
    </location>
</feature>
<keyword evidence="4 9" id="KW-0175">Coiled coil</keyword>
<dbReference type="GO" id="GO:0070063">
    <property type="term" value="F:RNA polymerase binding"/>
    <property type="evidence" value="ECO:0007669"/>
    <property type="project" value="InterPro"/>
</dbReference>
<dbReference type="Pfam" id="PF01272">
    <property type="entry name" value="GreA_GreB"/>
    <property type="match status" value="1"/>
</dbReference>
<evidence type="ECO:0000256" key="1">
    <source>
        <dbReference type="ARBA" id="ARBA00008213"/>
    </source>
</evidence>
<reference evidence="13" key="2">
    <citation type="submission" date="2021-04" db="EMBL/GenBank/DDBJ databases">
        <authorList>
            <person name="Gilroy R."/>
        </authorList>
    </citation>
    <scope>NUCLEOTIDE SEQUENCE</scope>
    <source>
        <strain evidence="13">CHK188-11489</strain>
    </source>
</reference>
<evidence type="ECO:0000256" key="3">
    <source>
        <dbReference type="ARBA" id="ARBA00023015"/>
    </source>
</evidence>
<protein>
    <recommendedName>
        <fullName evidence="2 9">Transcription elongation factor GreA</fullName>
    </recommendedName>
    <alternativeName>
        <fullName evidence="8 9">Transcript cleavage factor GreA</fullName>
    </alternativeName>
</protein>
<dbReference type="SUPFAM" id="SSF46557">
    <property type="entry name" value="GreA transcript cleavage protein, N-terminal domain"/>
    <property type="match status" value="1"/>
</dbReference>
<keyword evidence="13" id="KW-0648">Protein biosynthesis</keyword>
<dbReference type="EMBL" id="DXBF01000063">
    <property type="protein sequence ID" value="HIZ62674.1"/>
    <property type="molecule type" value="Genomic_DNA"/>
</dbReference>
<reference evidence="13" key="1">
    <citation type="journal article" date="2021" name="PeerJ">
        <title>Extensive microbial diversity within the chicken gut microbiome revealed by metagenomics and culture.</title>
        <authorList>
            <person name="Gilroy R."/>
            <person name="Ravi A."/>
            <person name="Getino M."/>
            <person name="Pursley I."/>
            <person name="Horton D.L."/>
            <person name="Alikhan N.F."/>
            <person name="Baker D."/>
            <person name="Gharbi K."/>
            <person name="Hall N."/>
            <person name="Watson M."/>
            <person name="Adriaenssens E.M."/>
            <person name="Foster-Nyarko E."/>
            <person name="Jarju S."/>
            <person name="Secka A."/>
            <person name="Antonio M."/>
            <person name="Oren A."/>
            <person name="Chaudhuri R.R."/>
            <person name="La Ragione R."/>
            <person name="Hildebrand F."/>
            <person name="Pallen M.J."/>
        </authorList>
    </citation>
    <scope>NUCLEOTIDE SEQUENCE</scope>
    <source>
        <strain evidence="13">CHK188-11489</strain>
    </source>
</reference>
<dbReference type="Pfam" id="PF03449">
    <property type="entry name" value="GreA_GreB_N"/>
    <property type="match status" value="1"/>
</dbReference>
<dbReference type="GO" id="GO:0006354">
    <property type="term" value="P:DNA-templated transcription elongation"/>
    <property type="evidence" value="ECO:0007669"/>
    <property type="project" value="TreeGrafter"/>
</dbReference>
<keyword evidence="6 9" id="KW-0804">Transcription</keyword>
<comment type="similarity">
    <text evidence="1 9 10">Belongs to the GreA/GreB family.</text>
</comment>
<comment type="caution">
    <text evidence="13">The sequence shown here is derived from an EMBL/GenBank/DDBJ whole genome shotgun (WGS) entry which is preliminary data.</text>
</comment>
<dbReference type="InterPro" id="IPR018151">
    <property type="entry name" value="TF_GreA/GreB_CS"/>
</dbReference>
<gene>
    <name evidence="9 13" type="primary">greA</name>
    <name evidence="13" type="ORF">H9724_07915</name>
</gene>
<evidence type="ECO:0000256" key="8">
    <source>
        <dbReference type="ARBA" id="ARBA00030776"/>
    </source>
</evidence>
<dbReference type="InterPro" id="IPR036805">
    <property type="entry name" value="Tscrpt_elong_fac_GreA/B_N_sf"/>
</dbReference>
<dbReference type="GO" id="GO:0003746">
    <property type="term" value="F:translation elongation factor activity"/>
    <property type="evidence" value="ECO:0007669"/>
    <property type="project" value="UniProtKB-KW"/>
</dbReference>
<evidence type="ECO:0000256" key="9">
    <source>
        <dbReference type="HAMAP-Rule" id="MF_00105"/>
    </source>
</evidence>
<dbReference type="GO" id="GO:0032784">
    <property type="term" value="P:regulation of DNA-templated transcription elongation"/>
    <property type="evidence" value="ECO:0007669"/>
    <property type="project" value="UniProtKB-UniRule"/>
</dbReference>
<dbReference type="PROSITE" id="PS00830">
    <property type="entry name" value="GREAB_2"/>
    <property type="match status" value="1"/>
</dbReference>
<dbReference type="InterPro" id="IPR036953">
    <property type="entry name" value="GreA/GreB_C_sf"/>
</dbReference>
<dbReference type="Gene3D" id="1.10.287.180">
    <property type="entry name" value="Transcription elongation factor, GreA/GreB, N-terminal domain"/>
    <property type="match status" value="1"/>
</dbReference>
<evidence type="ECO:0000256" key="6">
    <source>
        <dbReference type="ARBA" id="ARBA00023163"/>
    </source>
</evidence>
<feature type="domain" description="Transcription elongation factor GreA/GreB C-terminal" evidence="11">
    <location>
        <begin position="82"/>
        <end position="159"/>
    </location>
</feature>